<accession>A0A644U3M8</accession>
<dbReference type="SMART" id="SM00471">
    <property type="entry name" value="HDc"/>
    <property type="match status" value="1"/>
</dbReference>
<dbReference type="SUPFAM" id="SSF109604">
    <property type="entry name" value="HD-domain/PDEase-like"/>
    <property type="match status" value="1"/>
</dbReference>
<dbReference type="InterPro" id="IPR003607">
    <property type="entry name" value="HD/PDEase_dom"/>
</dbReference>
<evidence type="ECO:0000259" key="1">
    <source>
        <dbReference type="PROSITE" id="PS51831"/>
    </source>
</evidence>
<evidence type="ECO:0000313" key="2">
    <source>
        <dbReference type="EMBL" id="MPL72711.1"/>
    </source>
</evidence>
<dbReference type="PANTHER" id="PTHR11373:SF4">
    <property type="entry name" value="DEOXYNUCLEOSIDE TRIPHOSPHATE TRIPHOSPHOHYDROLASE SAMHD1"/>
    <property type="match status" value="1"/>
</dbReference>
<gene>
    <name evidence="2" type="ORF">SDC9_18501</name>
</gene>
<dbReference type="CDD" id="cd00077">
    <property type="entry name" value="HDc"/>
    <property type="match status" value="1"/>
</dbReference>
<dbReference type="InterPro" id="IPR050135">
    <property type="entry name" value="dGTPase-like"/>
</dbReference>
<dbReference type="PROSITE" id="PS51831">
    <property type="entry name" value="HD"/>
    <property type="match status" value="1"/>
</dbReference>
<dbReference type="InterPro" id="IPR006674">
    <property type="entry name" value="HD_domain"/>
</dbReference>
<feature type="domain" description="HD" evidence="1">
    <location>
        <begin position="51"/>
        <end position="161"/>
    </location>
</feature>
<comment type="caution">
    <text evidence="2">The sequence shown here is derived from an EMBL/GenBank/DDBJ whole genome shotgun (WGS) entry which is preliminary data.</text>
</comment>
<organism evidence="2">
    <name type="scientific">bioreactor metagenome</name>
    <dbReference type="NCBI Taxonomy" id="1076179"/>
    <lineage>
        <taxon>unclassified sequences</taxon>
        <taxon>metagenomes</taxon>
        <taxon>ecological metagenomes</taxon>
    </lineage>
</organism>
<dbReference type="EMBL" id="VSSQ01000067">
    <property type="protein sequence ID" value="MPL72711.1"/>
    <property type="molecule type" value="Genomic_DNA"/>
</dbReference>
<sequence length="401" mass="44908">MPKQIKDPVHGYIEVPTPLVPLLDTETVQRLRYIKQLGFIYLVYPGANHTRFEHSLGTMHLASLLSRQLDLPAEDTLLVCTAALLHDIGHGPFSHASERLRAEYGPFSHDEIYPLLADPDIAGILKENGTEPKEIADIVAGNHRLADIIHGDLDVDRMDYLLRDAHYTGVPYGNPDAGRLIQSLVLTKDGLAVKESGIAAAESLLIARTLMGPSVYYHHVGRIAEEMFLLAGRSHFAGSTPDSFMRMDDIAGTTLLMNSPSPVSREIMHRIRRRDLYKRAVYTGREQLDMDRLSGLRPEEKNRMRRAIAETAGVPEEKIILDIPPVRKEMKMRVQVQNRHDLVAFEEIIPLLSMMNATRQGQWRLGVYAPADILDKAGDAAREVLSLRRATKQDKLPGTIV</sequence>
<dbReference type="AlphaFoldDB" id="A0A644U3M8"/>
<dbReference type="Pfam" id="PF19276">
    <property type="entry name" value="HD_assoc_2"/>
    <property type="match status" value="1"/>
</dbReference>
<name>A0A644U3M8_9ZZZZ</name>
<dbReference type="GO" id="GO:0006203">
    <property type="term" value="P:dGTP catabolic process"/>
    <property type="evidence" value="ECO:0007669"/>
    <property type="project" value="TreeGrafter"/>
</dbReference>
<proteinExistence type="predicted"/>
<dbReference type="Gene3D" id="1.10.3210.10">
    <property type="entry name" value="Hypothetical protein af1432"/>
    <property type="match status" value="1"/>
</dbReference>
<dbReference type="GO" id="GO:0008832">
    <property type="term" value="F:dGTPase activity"/>
    <property type="evidence" value="ECO:0007669"/>
    <property type="project" value="TreeGrafter"/>
</dbReference>
<dbReference type="InterPro" id="IPR045509">
    <property type="entry name" value="HD_assoc_2"/>
</dbReference>
<reference evidence="2" key="1">
    <citation type="submission" date="2019-08" db="EMBL/GenBank/DDBJ databases">
        <authorList>
            <person name="Kucharzyk K."/>
            <person name="Murdoch R.W."/>
            <person name="Higgins S."/>
            <person name="Loffler F."/>
        </authorList>
    </citation>
    <scope>NUCLEOTIDE SEQUENCE</scope>
</reference>
<dbReference type="Pfam" id="PF01966">
    <property type="entry name" value="HD"/>
    <property type="match status" value="1"/>
</dbReference>
<protein>
    <recommendedName>
        <fullName evidence="1">HD domain-containing protein</fullName>
    </recommendedName>
</protein>
<dbReference type="PANTHER" id="PTHR11373">
    <property type="entry name" value="DEOXYNUCLEOSIDE TRIPHOSPHATE TRIPHOSPHOHYDROLASE"/>
    <property type="match status" value="1"/>
</dbReference>